<feature type="domain" description="Fe2OG dioxygenase" evidence="17">
    <location>
        <begin position="650"/>
        <end position="743"/>
    </location>
</feature>
<dbReference type="GO" id="GO:0031418">
    <property type="term" value="F:L-ascorbic acid binding"/>
    <property type="evidence" value="ECO:0007669"/>
    <property type="project" value="UniProtKB-KW"/>
</dbReference>
<dbReference type="AlphaFoldDB" id="A0AAJ7TK46"/>
<keyword evidence="8" id="KW-0256">Endoplasmic reticulum</keyword>
<evidence type="ECO:0000313" key="19">
    <source>
        <dbReference type="RefSeq" id="XP_032818073.1"/>
    </source>
</evidence>
<feature type="signal peptide" evidence="16">
    <location>
        <begin position="1"/>
        <end position="33"/>
    </location>
</feature>
<evidence type="ECO:0000313" key="18">
    <source>
        <dbReference type="Proteomes" id="UP001318040"/>
    </source>
</evidence>
<evidence type="ECO:0000256" key="14">
    <source>
        <dbReference type="ARBA" id="ARBA00023180"/>
    </source>
</evidence>
<gene>
    <name evidence="19" type="primary">LOC116946915</name>
</gene>
<evidence type="ECO:0000256" key="4">
    <source>
        <dbReference type="ARBA" id="ARBA00004427"/>
    </source>
</evidence>
<dbReference type="Proteomes" id="UP001318040">
    <property type="component" value="Chromosome 28"/>
</dbReference>
<name>A0AAJ7TK46_PETMA</name>
<evidence type="ECO:0000256" key="5">
    <source>
        <dbReference type="ARBA" id="ARBA00012264"/>
    </source>
</evidence>
<dbReference type="Pfam" id="PF25342">
    <property type="entry name" value="GT_PLOD"/>
    <property type="match status" value="1"/>
</dbReference>
<reference evidence="19" key="1">
    <citation type="submission" date="2025-08" db="UniProtKB">
        <authorList>
            <consortium name="RefSeq"/>
        </authorList>
    </citation>
    <scope>IDENTIFICATION</scope>
    <source>
        <tissue evidence="19">Sperm</tissue>
    </source>
</reference>
<dbReference type="PANTHER" id="PTHR10730:SF45">
    <property type="entry name" value="PROCOLLAGEN-LYSINE,2-OXOGLUTARATE 5-DIOXYGENASE"/>
    <property type="match status" value="1"/>
</dbReference>
<evidence type="ECO:0000256" key="3">
    <source>
        <dbReference type="ARBA" id="ARBA00004367"/>
    </source>
</evidence>
<dbReference type="SMART" id="SM00702">
    <property type="entry name" value="P4Hc"/>
    <property type="match status" value="1"/>
</dbReference>
<dbReference type="RefSeq" id="XP_032818073.1">
    <property type="nucleotide sequence ID" value="XM_032962182.1"/>
</dbReference>
<accession>A0AAJ7TK46</accession>
<dbReference type="Pfam" id="PF03171">
    <property type="entry name" value="2OG-FeII_Oxy"/>
    <property type="match status" value="1"/>
</dbReference>
<dbReference type="Gene3D" id="2.60.120.620">
    <property type="entry name" value="q2cbj1_9rhob like domain"/>
    <property type="match status" value="1"/>
</dbReference>
<dbReference type="SUPFAM" id="SSF53448">
    <property type="entry name" value="Nucleotide-diphospho-sugar transferases"/>
    <property type="match status" value="1"/>
</dbReference>
<sequence>MMDLGRGGASLGLCSLCLWYLLACTAPAPGCKGDGISPDNLLVVTVATNRTDGFERFMRTAKYFNYSVQVLGMGDAWKGGDVDRSIGGGQKVRLLKEEMEKHKERDDLVVLVVDSYDLIFASGPSELLRKFQQTGHRLVFSAEALVWPDRRLADKYPHVRSGKRFLNSGGVVGLAPALHQVVSQWELRDDDDDQLFYTKVYIDPAKRSKINITLDHKCRIFQNLNGAVDEVVLKFETGRVRARNTAYDTLPVVIHGNGPTKMQLNYLANYIPNSWTFETGCGVCDDGVVDLSALTAEEDFPRVIVGVFIEQPTPFLPEFLERLAAMDYPGKRITLFIHNREVVHEPALAAFWARHSGAFAGAKVIGPEEGLTPGEARNLGMSSCRDDPTCDFYFSLDADVVLTNRATLRILLQQNRKIVSPLLTRAGKLWSNFWGALSPDGFYARSEDYVDIVQRKRTGVWNVPYLASAYLVQGTLLRGEMRKPDVFVRDNTDPDMVFCRRARDLGVFMYLTNHHEFGRLISTENYNTTHLHNDLWQIFENQVDWQEKYIHPNWTNIFTDDSIMKQPCPDVFWFPIFSDVMCDHLVEEMEHYGQWSGGSNKDERISGGYENVPTIDIHMTQVNFEREWLKFLRDYIAPVTTKLFAGYYPKAYAVMNFIVRYRPDEQPSLRPHHDSSTFTINVALNHAGIDFQGGGSRFIRYNCSVTSPIKGWTLLHPGRLTHYHEGLPTTGGTRYIAISFIDP</sequence>
<evidence type="ECO:0000256" key="2">
    <source>
        <dbReference type="ARBA" id="ARBA00001961"/>
    </source>
</evidence>
<comment type="cofactor">
    <cofactor evidence="1">
        <name>Fe(2+)</name>
        <dbReference type="ChEBI" id="CHEBI:29033"/>
    </cofactor>
</comment>
<organism evidence="18 19">
    <name type="scientific">Petromyzon marinus</name>
    <name type="common">Sea lamprey</name>
    <dbReference type="NCBI Taxonomy" id="7757"/>
    <lineage>
        <taxon>Eukaryota</taxon>
        <taxon>Metazoa</taxon>
        <taxon>Chordata</taxon>
        <taxon>Craniata</taxon>
        <taxon>Vertebrata</taxon>
        <taxon>Cyclostomata</taxon>
        <taxon>Hyperoartia</taxon>
        <taxon>Petromyzontiformes</taxon>
        <taxon>Petromyzontidae</taxon>
        <taxon>Petromyzon</taxon>
    </lineage>
</organism>
<evidence type="ECO:0000256" key="6">
    <source>
        <dbReference type="ARBA" id="ARBA00022723"/>
    </source>
</evidence>
<keyword evidence="18" id="KW-1185">Reference proteome</keyword>
<keyword evidence="13" id="KW-0472">Membrane</keyword>
<dbReference type="InterPro" id="IPR001006">
    <property type="entry name" value="Procol_lys_dOase"/>
</dbReference>
<dbReference type="InterPro" id="IPR006620">
    <property type="entry name" value="Pro_4_hyd_alph"/>
</dbReference>
<keyword evidence="7 16" id="KW-0732">Signal</keyword>
<keyword evidence="12" id="KW-0408">Iron</keyword>
<evidence type="ECO:0000256" key="11">
    <source>
        <dbReference type="ARBA" id="ARBA00023002"/>
    </source>
</evidence>
<comment type="catalytic activity">
    <reaction evidence="15">
        <text>L-lysyl-[collagen] + 2-oxoglutarate + O2 = (5R)-5-hydroxy-L-lysyl-[collagen] + succinate + CO2</text>
        <dbReference type="Rhea" id="RHEA:16569"/>
        <dbReference type="Rhea" id="RHEA-COMP:12751"/>
        <dbReference type="Rhea" id="RHEA-COMP:12752"/>
        <dbReference type="ChEBI" id="CHEBI:15379"/>
        <dbReference type="ChEBI" id="CHEBI:16526"/>
        <dbReference type="ChEBI" id="CHEBI:16810"/>
        <dbReference type="ChEBI" id="CHEBI:29969"/>
        <dbReference type="ChEBI" id="CHEBI:30031"/>
        <dbReference type="ChEBI" id="CHEBI:133442"/>
        <dbReference type="EC" id="1.14.11.4"/>
    </reaction>
</comment>
<dbReference type="InterPro" id="IPR050757">
    <property type="entry name" value="Collagen_mod_GT25"/>
</dbReference>
<dbReference type="GeneID" id="116946915"/>
<dbReference type="EC" id="1.14.11.4" evidence="5"/>
<evidence type="ECO:0000256" key="7">
    <source>
        <dbReference type="ARBA" id="ARBA00022729"/>
    </source>
</evidence>
<evidence type="ECO:0000256" key="16">
    <source>
        <dbReference type="SAM" id="SignalP"/>
    </source>
</evidence>
<dbReference type="PROSITE" id="PS01325">
    <property type="entry name" value="LYS_HYDROXYLASE"/>
    <property type="match status" value="1"/>
</dbReference>
<feature type="chain" id="PRO_5042499990" description="procollagen-lysine 5-dioxygenase" evidence="16">
    <location>
        <begin position="34"/>
        <end position="743"/>
    </location>
</feature>
<evidence type="ECO:0000256" key="15">
    <source>
        <dbReference type="ARBA" id="ARBA00047930"/>
    </source>
</evidence>
<evidence type="ECO:0000256" key="9">
    <source>
        <dbReference type="ARBA" id="ARBA00022896"/>
    </source>
</evidence>
<evidence type="ECO:0000256" key="1">
    <source>
        <dbReference type="ARBA" id="ARBA00001954"/>
    </source>
</evidence>
<evidence type="ECO:0000256" key="12">
    <source>
        <dbReference type="ARBA" id="ARBA00023004"/>
    </source>
</evidence>
<dbReference type="InterPro" id="IPR005123">
    <property type="entry name" value="Oxoglu/Fe-dep_dioxygenase_dom"/>
</dbReference>
<dbReference type="GO" id="GO:0005789">
    <property type="term" value="C:endoplasmic reticulum membrane"/>
    <property type="evidence" value="ECO:0007669"/>
    <property type="project" value="UniProtKB-SubCell"/>
</dbReference>
<protein>
    <recommendedName>
        <fullName evidence="5">procollagen-lysine 5-dioxygenase</fullName>
        <ecNumber evidence="5">1.14.11.4</ecNumber>
    </recommendedName>
</protein>
<dbReference type="GO" id="GO:0008475">
    <property type="term" value="F:procollagen-lysine 5-dioxygenase activity"/>
    <property type="evidence" value="ECO:0007669"/>
    <property type="project" value="UniProtKB-EC"/>
</dbReference>
<dbReference type="FunFam" id="2.60.120.620:FF:000004">
    <property type="entry name" value="Procollagen-lysine,2-oxoglutarate 5-dioxygenase 2"/>
    <property type="match status" value="1"/>
</dbReference>
<keyword evidence="6" id="KW-0479">Metal-binding</keyword>
<evidence type="ECO:0000259" key="17">
    <source>
        <dbReference type="PROSITE" id="PS51471"/>
    </source>
</evidence>
<keyword evidence="10" id="KW-0223">Dioxygenase</keyword>
<keyword evidence="11" id="KW-0560">Oxidoreductase</keyword>
<dbReference type="InterPro" id="IPR044861">
    <property type="entry name" value="IPNS-like_FE2OG_OXY"/>
</dbReference>
<evidence type="ECO:0000256" key="13">
    <source>
        <dbReference type="ARBA" id="ARBA00023136"/>
    </source>
</evidence>
<comment type="cofactor">
    <cofactor evidence="2">
        <name>L-ascorbate</name>
        <dbReference type="ChEBI" id="CHEBI:38290"/>
    </cofactor>
</comment>
<dbReference type="InterPro" id="IPR029044">
    <property type="entry name" value="Nucleotide-diphossugar_trans"/>
</dbReference>
<evidence type="ECO:0000256" key="10">
    <source>
        <dbReference type="ARBA" id="ARBA00022964"/>
    </source>
</evidence>
<dbReference type="GO" id="GO:0005791">
    <property type="term" value="C:rough endoplasmic reticulum"/>
    <property type="evidence" value="ECO:0007669"/>
    <property type="project" value="UniProtKB-SubCell"/>
</dbReference>
<dbReference type="InterPro" id="IPR057589">
    <property type="entry name" value="GT_PLOD"/>
</dbReference>
<dbReference type="PROSITE" id="PS51471">
    <property type="entry name" value="FE2OG_OXY"/>
    <property type="match status" value="1"/>
</dbReference>
<evidence type="ECO:0000256" key="8">
    <source>
        <dbReference type="ARBA" id="ARBA00022824"/>
    </source>
</evidence>
<comment type="subcellular location">
    <subcellularLocation>
        <location evidence="3">Endoplasmic reticulum membrane</location>
        <topology evidence="3">Peripheral membrane protein</topology>
        <orientation evidence="3">Lumenal side</orientation>
    </subcellularLocation>
    <subcellularLocation>
        <location evidence="4">Rough endoplasmic reticulum</location>
    </subcellularLocation>
</comment>
<keyword evidence="9" id="KW-0847">Vitamin C</keyword>
<dbReference type="GO" id="GO:0005506">
    <property type="term" value="F:iron ion binding"/>
    <property type="evidence" value="ECO:0007669"/>
    <property type="project" value="InterPro"/>
</dbReference>
<dbReference type="PANTHER" id="PTHR10730">
    <property type="entry name" value="PROCOLLAGEN-LYSINE,2-OXOGLUTARATE 5-DIOXYGENASE/GLYCOSYLTRANSFERASE 25 FAMILY MEMBER"/>
    <property type="match status" value="1"/>
</dbReference>
<proteinExistence type="predicted"/>
<keyword evidence="14" id="KW-0325">Glycoprotein</keyword>